<dbReference type="SUPFAM" id="SSF56524">
    <property type="entry name" value="Oxidoreductase molybdopterin-binding domain"/>
    <property type="match status" value="1"/>
</dbReference>
<comment type="caution">
    <text evidence="3">The sequence shown here is derived from an EMBL/GenBank/DDBJ whole genome shotgun (WGS) entry which is preliminary data.</text>
</comment>
<feature type="domain" description="Oxidoreductase molybdopterin-binding" evidence="2">
    <location>
        <begin position="34"/>
        <end position="182"/>
    </location>
</feature>
<dbReference type="Gene3D" id="3.90.420.10">
    <property type="entry name" value="Oxidoreductase, molybdopterin-binding domain"/>
    <property type="match status" value="1"/>
</dbReference>
<organism evidence="3 4">
    <name type="scientific">Nocardiopsis kunsanensis</name>
    <dbReference type="NCBI Taxonomy" id="141693"/>
    <lineage>
        <taxon>Bacteria</taxon>
        <taxon>Bacillati</taxon>
        <taxon>Actinomycetota</taxon>
        <taxon>Actinomycetes</taxon>
        <taxon>Streptosporangiales</taxon>
        <taxon>Nocardiopsidaceae</taxon>
        <taxon>Nocardiopsis</taxon>
    </lineage>
</organism>
<proteinExistence type="predicted"/>
<dbReference type="EMBL" id="BMXL01000038">
    <property type="protein sequence ID" value="GHD36206.1"/>
    <property type="molecule type" value="Genomic_DNA"/>
</dbReference>
<gene>
    <name evidence="3" type="ORF">GCM10007147_43390</name>
</gene>
<dbReference type="PANTHER" id="PTHR43032">
    <property type="entry name" value="PROTEIN-METHIONINE-SULFOXIDE REDUCTASE"/>
    <property type="match status" value="1"/>
</dbReference>
<dbReference type="PANTHER" id="PTHR43032:SF4">
    <property type="entry name" value="OXIDOREDUCTASE MOLYBDOPTERIN-BINDING DOMAIN-CONTAINING PROTEIN"/>
    <property type="match status" value="1"/>
</dbReference>
<dbReference type="Pfam" id="PF00174">
    <property type="entry name" value="Oxidored_molyb"/>
    <property type="match status" value="1"/>
</dbReference>
<accession>A0A918XLU5</accession>
<protein>
    <submittedName>
        <fullName evidence="3">Oxidoreductase</fullName>
    </submittedName>
</protein>
<feature type="region of interest" description="Disordered" evidence="1">
    <location>
        <begin position="1"/>
        <end position="21"/>
    </location>
</feature>
<dbReference type="RefSeq" id="WP_026115870.1">
    <property type="nucleotide sequence ID" value="NZ_BMXL01000038.1"/>
</dbReference>
<keyword evidence="4" id="KW-1185">Reference proteome</keyword>
<evidence type="ECO:0000259" key="2">
    <source>
        <dbReference type="Pfam" id="PF00174"/>
    </source>
</evidence>
<name>A0A918XLU5_9ACTN</name>
<dbReference type="InterPro" id="IPR036374">
    <property type="entry name" value="OxRdtase_Mopterin-bd_sf"/>
</dbReference>
<dbReference type="Proteomes" id="UP000654947">
    <property type="component" value="Unassembled WGS sequence"/>
</dbReference>
<evidence type="ECO:0000313" key="4">
    <source>
        <dbReference type="Proteomes" id="UP000654947"/>
    </source>
</evidence>
<reference evidence="3 4" key="1">
    <citation type="journal article" date="2014" name="Int. J. Syst. Evol. Microbiol.">
        <title>Complete genome sequence of Corynebacterium casei LMG S-19264T (=DSM 44701T), isolated from a smear-ripened cheese.</title>
        <authorList>
            <consortium name="US DOE Joint Genome Institute (JGI-PGF)"/>
            <person name="Walter F."/>
            <person name="Albersmeier A."/>
            <person name="Kalinowski J."/>
            <person name="Ruckert C."/>
        </authorList>
    </citation>
    <scope>NUCLEOTIDE SEQUENCE [LARGE SCALE GENOMIC DNA]</scope>
    <source>
        <strain evidence="3 4">KCTC 19473</strain>
    </source>
</reference>
<dbReference type="AlphaFoldDB" id="A0A918XLU5"/>
<evidence type="ECO:0000256" key="1">
    <source>
        <dbReference type="SAM" id="MobiDB-lite"/>
    </source>
</evidence>
<dbReference type="InterPro" id="IPR000572">
    <property type="entry name" value="OxRdtase_Mopterin-bd_dom"/>
</dbReference>
<evidence type="ECO:0000313" key="3">
    <source>
        <dbReference type="EMBL" id="GHD36206.1"/>
    </source>
</evidence>
<sequence length="211" mass="23972">MSAGTEPGRQGGDRSTGFPPGQAVRYQHKALHYGPVPTFRPERWNLRVVGATEDLGAYHWTHEELQELPRTEAVSDFHCVMRFSVPQVRWSGVSALDLVALAPPSPEATHVMVWGEYGYSANLRMSDFLAPSVLLATHCDGRPLTPEHGHPLRMVVPHLYGWKSVKWLRMVEYMTADRRGFWEERGYHNRADPWLEQRFSAQEEPGDGPAR</sequence>